<organism evidence="1 2">
    <name type="scientific">Hypsibius exemplaris</name>
    <name type="common">Freshwater tardigrade</name>
    <dbReference type="NCBI Taxonomy" id="2072580"/>
    <lineage>
        <taxon>Eukaryota</taxon>
        <taxon>Metazoa</taxon>
        <taxon>Ecdysozoa</taxon>
        <taxon>Tardigrada</taxon>
        <taxon>Eutardigrada</taxon>
        <taxon>Parachela</taxon>
        <taxon>Hypsibioidea</taxon>
        <taxon>Hypsibiidae</taxon>
        <taxon>Hypsibius</taxon>
    </lineage>
</organism>
<dbReference type="InterPro" id="IPR036857">
    <property type="entry name" value="Thyroglobulin_1_sf"/>
</dbReference>
<protein>
    <submittedName>
        <fullName evidence="1">Uncharacterized protein</fullName>
    </submittedName>
</protein>
<proteinExistence type="predicted"/>
<evidence type="ECO:0000313" key="2">
    <source>
        <dbReference type="Proteomes" id="UP000192578"/>
    </source>
</evidence>
<reference evidence="2" key="1">
    <citation type="submission" date="2017-01" db="EMBL/GenBank/DDBJ databases">
        <title>Comparative genomics of anhydrobiosis in the tardigrade Hypsibius dujardini.</title>
        <authorList>
            <person name="Yoshida Y."/>
            <person name="Koutsovoulos G."/>
            <person name="Laetsch D."/>
            <person name="Stevens L."/>
            <person name="Kumar S."/>
            <person name="Horikawa D."/>
            <person name="Ishino K."/>
            <person name="Komine S."/>
            <person name="Tomita M."/>
            <person name="Blaxter M."/>
            <person name="Arakawa K."/>
        </authorList>
    </citation>
    <scope>NUCLEOTIDE SEQUENCE [LARGE SCALE GENOMIC DNA]</scope>
    <source>
        <strain evidence="2">Z151</strain>
    </source>
</reference>
<dbReference type="AlphaFoldDB" id="A0A9X6NMU4"/>
<gene>
    <name evidence="1" type="ORF">BV898_16961</name>
</gene>
<keyword evidence="2" id="KW-1185">Reference proteome</keyword>
<comment type="caution">
    <text evidence="1">The sequence shown here is derived from an EMBL/GenBank/DDBJ whole genome shotgun (WGS) entry which is preliminary data.</text>
</comment>
<dbReference type="SUPFAM" id="SSF57610">
    <property type="entry name" value="Thyroglobulin type-1 domain"/>
    <property type="match status" value="1"/>
</dbReference>
<accession>A0A9X6NMU4</accession>
<dbReference type="Proteomes" id="UP000192578">
    <property type="component" value="Unassembled WGS sequence"/>
</dbReference>
<name>A0A9X6NMU4_HYPEX</name>
<evidence type="ECO:0000313" key="1">
    <source>
        <dbReference type="EMBL" id="OWA52509.1"/>
    </source>
</evidence>
<sequence length="199" mass="23159">MPGMLYHVRYAYYARFVAENTCVEYRSISLAPFNASVFSKIVLKRGPGSLRKIEVPSQSTWIPKCDEDDMYDTRQRRQNNETFCVLPRLRNCVRSHQDEPFGQFHEILCDCFVERRLIRTDRHKDDIVPRCDNKTGRFKALQFHPNGKAQCVDGGIWVPNSRNNSFTMVHRIKPEKCVRAEKNAQVGICCQGRLNKDSE</sequence>
<dbReference type="EMBL" id="MTYJ01000272">
    <property type="protein sequence ID" value="OWA52509.1"/>
    <property type="molecule type" value="Genomic_DNA"/>
</dbReference>